<gene>
    <name evidence="2" type="ORF">CSC94_04920</name>
</gene>
<comment type="caution">
    <text evidence="2">The sequence shown here is derived from an EMBL/GenBank/DDBJ whole genome shotgun (WGS) entry which is preliminary data.</text>
</comment>
<dbReference type="AlphaFoldDB" id="A0A2G1QS79"/>
<evidence type="ECO:0000313" key="3">
    <source>
        <dbReference type="Proteomes" id="UP000221168"/>
    </source>
</evidence>
<protein>
    <submittedName>
        <fullName evidence="2">DUF1365 domain-containing protein</fullName>
    </submittedName>
</protein>
<dbReference type="PANTHER" id="PTHR33973">
    <property type="entry name" value="OS07G0153300 PROTEIN"/>
    <property type="match status" value="1"/>
</dbReference>
<organism evidence="2 3">
    <name type="scientific">Zhengella mangrovi</name>
    <dbReference type="NCBI Taxonomy" id="1982044"/>
    <lineage>
        <taxon>Bacteria</taxon>
        <taxon>Pseudomonadati</taxon>
        <taxon>Pseudomonadota</taxon>
        <taxon>Alphaproteobacteria</taxon>
        <taxon>Hyphomicrobiales</taxon>
        <taxon>Notoacmeibacteraceae</taxon>
        <taxon>Zhengella</taxon>
    </lineage>
</organism>
<dbReference type="RefSeq" id="WP_099305232.1">
    <property type="nucleotide sequence ID" value="NZ_PDVP01000002.1"/>
</dbReference>
<dbReference type="EMBL" id="PDVP01000002">
    <property type="protein sequence ID" value="PHP68397.1"/>
    <property type="molecule type" value="Genomic_DNA"/>
</dbReference>
<accession>A0A2G1QS79</accession>
<sequence length="281" mass="30910">MASARVNNLGDNGPPPAAAATLYPGQVMHHRLKPFGHRFTYSVFCVALDIDRLDEAGRLSPLFGVDRAAPISFHARDHLADGFPTLRSQADTLLLQAGLTERADRIILLTYPRLFGYVFNPISTWYCHAADGRLLAVIYAVSNTFGEQHTYVAPVAPGELSPAGLRQSRDKLFHVSPFISMDARYHFRVLPPGRAVRLRIHETENGSPVLAATFSGAAQALTTPALARLLLRQPFMTLKVIGGIHWEALKLWLKGARFHRSPPPPDAAAPWRDRPGLEAGE</sequence>
<reference evidence="2 3" key="1">
    <citation type="submission" date="2017-10" db="EMBL/GenBank/DDBJ databases">
        <title>Sedimentibacterium mangrovi gen. nov., sp. nov., a novel member of family Phyllobacteriacea isolated from mangrove sediment.</title>
        <authorList>
            <person name="Liao H."/>
            <person name="Tian Y."/>
        </authorList>
    </citation>
    <scope>NUCLEOTIDE SEQUENCE [LARGE SCALE GENOMIC DNA]</scope>
    <source>
        <strain evidence="2 3">X9-2-2</strain>
    </source>
</reference>
<feature type="compositionally biased region" description="Basic and acidic residues" evidence="1">
    <location>
        <begin position="271"/>
        <end position="281"/>
    </location>
</feature>
<feature type="region of interest" description="Disordered" evidence="1">
    <location>
        <begin position="261"/>
        <end position="281"/>
    </location>
</feature>
<evidence type="ECO:0000256" key="1">
    <source>
        <dbReference type="SAM" id="MobiDB-lite"/>
    </source>
</evidence>
<evidence type="ECO:0000313" key="2">
    <source>
        <dbReference type="EMBL" id="PHP68397.1"/>
    </source>
</evidence>
<proteinExistence type="predicted"/>
<dbReference type="PANTHER" id="PTHR33973:SF4">
    <property type="entry name" value="OS07G0153300 PROTEIN"/>
    <property type="match status" value="1"/>
</dbReference>
<keyword evidence="3" id="KW-1185">Reference proteome</keyword>
<dbReference type="Pfam" id="PF07103">
    <property type="entry name" value="DUF1365"/>
    <property type="match status" value="1"/>
</dbReference>
<name>A0A2G1QS79_9HYPH</name>
<dbReference type="OrthoDB" id="9778801at2"/>
<dbReference type="InterPro" id="IPR010775">
    <property type="entry name" value="DUF1365"/>
</dbReference>
<dbReference type="Proteomes" id="UP000221168">
    <property type="component" value="Unassembled WGS sequence"/>
</dbReference>